<dbReference type="VEuPathDB" id="VectorBase:PPAPM1_004724"/>
<evidence type="ECO:0000256" key="1">
    <source>
        <dbReference type="SAM" id="MobiDB-lite"/>
    </source>
</evidence>
<protein>
    <submittedName>
        <fullName evidence="2">Uncharacterized protein</fullName>
    </submittedName>
</protein>
<dbReference type="EMBL" id="AJVK01030226">
    <property type="status" value="NOT_ANNOTATED_CDS"/>
    <property type="molecule type" value="Genomic_DNA"/>
</dbReference>
<feature type="compositionally biased region" description="Basic residues" evidence="1">
    <location>
        <begin position="9"/>
        <end position="18"/>
    </location>
</feature>
<dbReference type="EnsemblMetazoa" id="PPAI005277-RA">
    <property type="protein sequence ID" value="PPAI005277-PA"/>
    <property type="gene ID" value="PPAI005277"/>
</dbReference>
<proteinExistence type="predicted"/>
<accession>A0A1B0DBT8</accession>
<name>A0A1B0DBT8_PHLPP</name>
<dbReference type="VEuPathDB" id="VectorBase:PPAI005277"/>
<feature type="compositionally biased region" description="Acidic residues" evidence="1">
    <location>
        <begin position="156"/>
        <end position="168"/>
    </location>
</feature>
<reference evidence="2" key="1">
    <citation type="submission" date="2022-08" db="UniProtKB">
        <authorList>
            <consortium name="EnsemblMetazoa"/>
        </authorList>
    </citation>
    <scope>IDENTIFICATION</scope>
    <source>
        <strain evidence="2">Israel</strain>
    </source>
</reference>
<feature type="compositionally biased region" description="Polar residues" evidence="1">
    <location>
        <begin position="50"/>
        <end position="63"/>
    </location>
</feature>
<evidence type="ECO:0000313" key="3">
    <source>
        <dbReference type="Proteomes" id="UP000092462"/>
    </source>
</evidence>
<dbReference type="AlphaFoldDB" id="A0A1B0DBT8"/>
<feature type="compositionally biased region" description="Low complexity" evidence="1">
    <location>
        <begin position="39"/>
        <end position="49"/>
    </location>
</feature>
<organism evidence="2 3">
    <name type="scientific">Phlebotomus papatasi</name>
    <name type="common">Sandfly</name>
    <dbReference type="NCBI Taxonomy" id="29031"/>
    <lineage>
        <taxon>Eukaryota</taxon>
        <taxon>Metazoa</taxon>
        <taxon>Ecdysozoa</taxon>
        <taxon>Arthropoda</taxon>
        <taxon>Hexapoda</taxon>
        <taxon>Insecta</taxon>
        <taxon>Pterygota</taxon>
        <taxon>Neoptera</taxon>
        <taxon>Endopterygota</taxon>
        <taxon>Diptera</taxon>
        <taxon>Nematocera</taxon>
        <taxon>Psychodoidea</taxon>
        <taxon>Psychodidae</taxon>
        <taxon>Phlebotomus</taxon>
        <taxon>Phlebotomus</taxon>
    </lineage>
</organism>
<feature type="compositionally biased region" description="Basic and acidic residues" evidence="1">
    <location>
        <begin position="176"/>
        <end position="187"/>
    </location>
</feature>
<dbReference type="Proteomes" id="UP000092462">
    <property type="component" value="Unassembled WGS sequence"/>
</dbReference>
<sequence>MVDDNEFVKRRHLSRGRPRKYDPSPSPQSPPGVQGTNQASAATAAPQVADSPTTTSSNYFTSNMTPHTLQSSATIHSPSLYSTDSLGTNLQNLWTCAPGFLDDASSSSFLAKQQSRCQSVSPPSSQSATHLHSSAHVHYTALKRPPIANGAKDTIPFDDPDDADDDDGTTIATATDDNRNMAEDLSRTADPIDNPDIH</sequence>
<feature type="region of interest" description="Disordered" evidence="1">
    <location>
        <begin position="1"/>
        <end position="63"/>
    </location>
</feature>
<keyword evidence="3" id="KW-1185">Reference proteome</keyword>
<evidence type="ECO:0000313" key="2">
    <source>
        <dbReference type="EnsemblMetazoa" id="PPAI005277-PA"/>
    </source>
</evidence>
<dbReference type="EMBL" id="AJVK01030225">
    <property type="status" value="NOT_ANNOTATED_CDS"/>
    <property type="molecule type" value="Genomic_DNA"/>
</dbReference>
<feature type="region of interest" description="Disordered" evidence="1">
    <location>
        <begin position="144"/>
        <end position="198"/>
    </location>
</feature>